<name>A0A7C5X401_9AQUI</name>
<gene>
    <name evidence="2" type="ORF">ENN04_05880</name>
</gene>
<comment type="caution">
    <text evidence="2">The sequence shown here is derived from an EMBL/GenBank/DDBJ whole genome shotgun (WGS) entry which is preliminary data.</text>
</comment>
<dbReference type="EMBL" id="DSAC01000070">
    <property type="protein sequence ID" value="HHO74156.1"/>
    <property type="molecule type" value="Genomic_DNA"/>
</dbReference>
<accession>A0A7C5X401</accession>
<evidence type="ECO:0000256" key="1">
    <source>
        <dbReference type="SAM" id="MobiDB-lite"/>
    </source>
</evidence>
<proteinExistence type="predicted"/>
<dbReference type="AlphaFoldDB" id="A0A7C5X401"/>
<protein>
    <submittedName>
        <fullName evidence="2">Uncharacterized protein</fullName>
    </submittedName>
</protein>
<sequence length="119" mass="14212">MERKAKVLVYLPRKLYIELHERQLTNHVSYLVSRLLEEFLKAGVRISWEEMPTKAEQREYLDRKLEEVFSRVGALVEPEPSKSSVQEKPKEVVKEKPSTSSKEEDDWDDDFLKRLESFW</sequence>
<feature type="region of interest" description="Disordered" evidence="1">
    <location>
        <begin position="78"/>
        <end position="107"/>
    </location>
</feature>
<evidence type="ECO:0000313" key="2">
    <source>
        <dbReference type="EMBL" id="HHO74156.1"/>
    </source>
</evidence>
<organism evidence="2">
    <name type="scientific">Thermocrinis ruber</name>
    <dbReference type="NCBI Taxonomy" id="75906"/>
    <lineage>
        <taxon>Bacteria</taxon>
        <taxon>Pseudomonadati</taxon>
        <taxon>Aquificota</taxon>
        <taxon>Aquificia</taxon>
        <taxon>Aquificales</taxon>
        <taxon>Aquificaceae</taxon>
        <taxon>Thermocrinis</taxon>
    </lineage>
</organism>
<reference evidence="2" key="1">
    <citation type="journal article" date="2020" name="mSystems">
        <title>Genome- and Community-Level Interaction Insights into Carbon Utilization and Element Cycling Functions of Hydrothermarchaeota in Hydrothermal Sediment.</title>
        <authorList>
            <person name="Zhou Z."/>
            <person name="Liu Y."/>
            <person name="Xu W."/>
            <person name="Pan J."/>
            <person name="Luo Z.H."/>
            <person name="Li M."/>
        </authorList>
    </citation>
    <scope>NUCLEOTIDE SEQUENCE [LARGE SCALE GENOMIC DNA]</scope>
    <source>
        <strain evidence="2">SpSt-114</strain>
    </source>
</reference>
<feature type="compositionally biased region" description="Basic and acidic residues" evidence="1">
    <location>
        <begin position="85"/>
        <end position="97"/>
    </location>
</feature>